<name>A0A2G5SQV2_9PELO</name>
<sequence length="124" mass="14861">MQYISSRCATITLAKSRSTRDVKEVVFFEEEEKILDRWVLEERMQKRTDKEKSMLSEEELKLDGSKIVELLKPFEMQLHGCDGKKLPRKKKINIRSPWPSIMEINARWRKDLCFKCFLSFIFEL</sequence>
<reference evidence="2" key="1">
    <citation type="submission" date="2017-10" db="EMBL/GenBank/DDBJ databases">
        <title>Rapid genome shrinkage in a self-fertile nematode reveals novel sperm competition proteins.</title>
        <authorList>
            <person name="Yin D."/>
            <person name="Schwarz E.M."/>
            <person name="Thomas C.G."/>
            <person name="Felde R.L."/>
            <person name="Korf I.F."/>
            <person name="Cutter A.D."/>
            <person name="Schartner C.M."/>
            <person name="Ralston E.J."/>
            <person name="Meyer B.J."/>
            <person name="Haag E.S."/>
        </authorList>
    </citation>
    <scope>NUCLEOTIDE SEQUENCE [LARGE SCALE GENOMIC DNA]</scope>
    <source>
        <strain evidence="2">JU1422</strain>
    </source>
</reference>
<evidence type="ECO:0000313" key="2">
    <source>
        <dbReference type="Proteomes" id="UP000230233"/>
    </source>
</evidence>
<comment type="caution">
    <text evidence="1">The sequence shown here is derived from an EMBL/GenBank/DDBJ whole genome shotgun (WGS) entry which is preliminary data.</text>
</comment>
<dbReference type="OrthoDB" id="10465597at2759"/>
<dbReference type="Proteomes" id="UP000230233">
    <property type="component" value="Chromosome X"/>
</dbReference>
<accession>A0A2G5SQV2</accession>
<dbReference type="EMBL" id="PDUG01000006">
    <property type="protein sequence ID" value="PIC17460.1"/>
    <property type="molecule type" value="Genomic_DNA"/>
</dbReference>
<gene>
    <name evidence="1" type="primary">Cnig_chr_X.g23694</name>
    <name evidence="1" type="ORF">B9Z55_023694</name>
</gene>
<protein>
    <submittedName>
        <fullName evidence="1">Uncharacterized protein</fullName>
    </submittedName>
</protein>
<proteinExistence type="predicted"/>
<dbReference type="AlphaFoldDB" id="A0A2G5SQV2"/>
<dbReference type="STRING" id="1611254.A0A2G5SQV2"/>
<evidence type="ECO:0000313" key="1">
    <source>
        <dbReference type="EMBL" id="PIC17460.1"/>
    </source>
</evidence>
<keyword evidence="2" id="KW-1185">Reference proteome</keyword>
<organism evidence="1 2">
    <name type="scientific">Caenorhabditis nigoni</name>
    <dbReference type="NCBI Taxonomy" id="1611254"/>
    <lineage>
        <taxon>Eukaryota</taxon>
        <taxon>Metazoa</taxon>
        <taxon>Ecdysozoa</taxon>
        <taxon>Nematoda</taxon>
        <taxon>Chromadorea</taxon>
        <taxon>Rhabditida</taxon>
        <taxon>Rhabditina</taxon>
        <taxon>Rhabditomorpha</taxon>
        <taxon>Rhabditoidea</taxon>
        <taxon>Rhabditidae</taxon>
        <taxon>Peloderinae</taxon>
        <taxon>Caenorhabditis</taxon>
    </lineage>
</organism>